<evidence type="ECO:0000256" key="3">
    <source>
        <dbReference type="PROSITE-ProRule" id="PRU00339"/>
    </source>
</evidence>
<accession>A0A1F4S299</accession>
<dbReference type="PROSITE" id="PS50293">
    <property type="entry name" value="TPR_REGION"/>
    <property type="match status" value="1"/>
</dbReference>
<name>A0A1F4S299_UNCSA</name>
<protein>
    <submittedName>
        <fullName evidence="4">Uncharacterized protein</fullName>
    </submittedName>
</protein>
<keyword evidence="2 3" id="KW-0802">TPR repeat</keyword>
<reference evidence="4 5" key="1">
    <citation type="journal article" date="2016" name="Nat. Commun.">
        <title>Thousands of microbial genomes shed light on interconnected biogeochemical processes in an aquifer system.</title>
        <authorList>
            <person name="Anantharaman K."/>
            <person name="Brown C.T."/>
            <person name="Hug L.A."/>
            <person name="Sharon I."/>
            <person name="Castelle C.J."/>
            <person name="Probst A.J."/>
            <person name="Thomas B.C."/>
            <person name="Singh A."/>
            <person name="Wilkins M.J."/>
            <person name="Karaoz U."/>
            <person name="Brodie E.L."/>
            <person name="Williams K.H."/>
            <person name="Hubbard S.S."/>
            <person name="Banfield J.F."/>
        </authorList>
    </citation>
    <scope>NUCLEOTIDE SEQUENCE [LARGE SCALE GENOMIC DNA]</scope>
</reference>
<keyword evidence="1" id="KW-0677">Repeat</keyword>
<dbReference type="SMART" id="SM00028">
    <property type="entry name" value="TPR"/>
    <property type="match status" value="6"/>
</dbReference>
<dbReference type="SUPFAM" id="SSF48452">
    <property type="entry name" value="TPR-like"/>
    <property type="match status" value="2"/>
</dbReference>
<dbReference type="Pfam" id="PF14559">
    <property type="entry name" value="TPR_19"/>
    <property type="match status" value="2"/>
</dbReference>
<comment type="caution">
    <text evidence="4">The sequence shown here is derived from an EMBL/GenBank/DDBJ whole genome shotgun (WGS) entry which is preliminary data.</text>
</comment>
<dbReference type="PANTHER" id="PTHR45586">
    <property type="entry name" value="TPR REPEAT-CONTAINING PROTEIN PA4667"/>
    <property type="match status" value="1"/>
</dbReference>
<evidence type="ECO:0000256" key="1">
    <source>
        <dbReference type="ARBA" id="ARBA00022737"/>
    </source>
</evidence>
<dbReference type="Proteomes" id="UP000177905">
    <property type="component" value="Unassembled WGS sequence"/>
</dbReference>
<evidence type="ECO:0000256" key="2">
    <source>
        <dbReference type="ARBA" id="ARBA00022803"/>
    </source>
</evidence>
<dbReference type="PROSITE" id="PS50005">
    <property type="entry name" value="TPR"/>
    <property type="match status" value="2"/>
</dbReference>
<dbReference type="PANTHER" id="PTHR45586:SF1">
    <property type="entry name" value="LIPOPOLYSACCHARIDE ASSEMBLY PROTEIN B"/>
    <property type="match status" value="1"/>
</dbReference>
<dbReference type="Gene3D" id="1.25.40.10">
    <property type="entry name" value="Tetratricopeptide repeat domain"/>
    <property type="match status" value="4"/>
</dbReference>
<feature type="repeat" description="TPR" evidence="3">
    <location>
        <begin position="720"/>
        <end position="753"/>
    </location>
</feature>
<dbReference type="AlphaFoldDB" id="A0A1F4S299"/>
<proteinExistence type="predicted"/>
<dbReference type="EMBL" id="MEUA01000034">
    <property type="protein sequence ID" value="OGC14562.1"/>
    <property type="molecule type" value="Genomic_DNA"/>
</dbReference>
<evidence type="ECO:0000313" key="4">
    <source>
        <dbReference type="EMBL" id="OGC14562.1"/>
    </source>
</evidence>
<gene>
    <name evidence="4" type="ORF">A2290_01780</name>
</gene>
<organism evidence="4 5">
    <name type="scientific">candidate division WOR-1 bacterium RIFOXYB2_FULL_36_35</name>
    <dbReference type="NCBI Taxonomy" id="1802578"/>
    <lineage>
        <taxon>Bacteria</taxon>
        <taxon>Bacillati</taxon>
        <taxon>Saganbacteria</taxon>
    </lineage>
</organism>
<feature type="repeat" description="TPR" evidence="3">
    <location>
        <begin position="686"/>
        <end position="719"/>
    </location>
</feature>
<sequence>MGEPKINSDAYATILKYGNKNLSQEQLAKLKATNDKGDNSDQTFVYAKTEGDTITLTSSSESQPKDSVKVDLSDGLNSEELKALGINPQEIDFIAIAARGWKLTGEKGSQSGVEGEVIDETEAALASQKVSEYADREGISEETAWKLYFDKDAQLNRITPTDKTKRLAAEELIQQEYIEYQLDPDNMGKAFTVFLNEAKNVPIDSPITQNNPKDAAELRLLAFGSQFNTRIQKEILGIIFPIYVKCKDINNADKIFEWAKVAEIHPPTTASLPTILDLQAKIEQLPTTMTPEKFLERIDMTKDLGDLQEALLLGREALKRFTDNTDVKFALVSLFIDNNKLTEAYELLSEMIKADPENLNLQTGKVTILFKNGEETLFTFKGEQISFDTEKENLMLKIKTKIEDGTADYENFIDISSLSNNTGEAIRYLEEGLKKFPGNSELYYELGKIYLSESDGLAKARDSFSLAFASATKTKEGLEQLNKNGEELINIARFICTTSGTTDSCSEAIDILTLVLTRESDLSATNLYQAYATLYESLMLSNKKEEADRIKSKIEPMLRQCISKNPEDVRAYINLANHLANEGKSDEGIKIMREGLAKNPLSRSMIYSLANTYIVCMAYEKAEELLTRLNSLYPDDAAISLALNNAIYYQGGKENFERSALLLDRLEETLRTKPRFPNRGEDSNSYDYNYLMGTINLERGEYQKAIDFYEKALRLSPNDSSILLNIGTCFMELNNPDKALKYAEKAHKLDPSFSSARHYLQSLLWGYL</sequence>
<evidence type="ECO:0000313" key="5">
    <source>
        <dbReference type="Proteomes" id="UP000177905"/>
    </source>
</evidence>
<dbReference type="InterPro" id="IPR051012">
    <property type="entry name" value="CellSynth/LPSAsmb/PSIAsmb"/>
</dbReference>
<dbReference type="InterPro" id="IPR019734">
    <property type="entry name" value="TPR_rpt"/>
</dbReference>
<dbReference type="InterPro" id="IPR011990">
    <property type="entry name" value="TPR-like_helical_dom_sf"/>
</dbReference>